<reference evidence="2 3" key="1">
    <citation type="submission" date="2020-03" db="EMBL/GenBank/DDBJ databases">
        <title>Whole genome shotgun sequence of Phytohabitans flavus NBRC 107702.</title>
        <authorList>
            <person name="Komaki H."/>
            <person name="Tamura T."/>
        </authorList>
    </citation>
    <scope>NUCLEOTIDE SEQUENCE [LARGE SCALE GENOMIC DNA]</scope>
    <source>
        <strain evidence="2 3">NBRC 107702</strain>
    </source>
</reference>
<gene>
    <name evidence="2" type="ORF">Pflav_012620</name>
</gene>
<evidence type="ECO:0000256" key="1">
    <source>
        <dbReference type="SAM" id="MobiDB-lite"/>
    </source>
</evidence>
<proteinExistence type="predicted"/>
<dbReference type="RefSeq" id="WP_173034366.1">
    <property type="nucleotide sequence ID" value="NZ_AP022870.1"/>
</dbReference>
<dbReference type="EMBL" id="AP022870">
    <property type="protein sequence ID" value="BCB74852.1"/>
    <property type="molecule type" value="Genomic_DNA"/>
</dbReference>
<dbReference type="KEGG" id="pfla:Pflav_012620"/>
<keyword evidence="3" id="KW-1185">Reference proteome</keyword>
<organism evidence="2 3">
    <name type="scientific">Phytohabitans flavus</name>
    <dbReference type="NCBI Taxonomy" id="1076124"/>
    <lineage>
        <taxon>Bacteria</taxon>
        <taxon>Bacillati</taxon>
        <taxon>Actinomycetota</taxon>
        <taxon>Actinomycetes</taxon>
        <taxon>Micromonosporales</taxon>
        <taxon>Micromonosporaceae</taxon>
    </lineage>
</organism>
<name>A0A6F8XM09_9ACTN</name>
<feature type="region of interest" description="Disordered" evidence="1">
    <location>
        <begin position="1"/>
        <end position="28"/>
    </location>
</feature>
<reference evidence="2 3" key="2">
    <citation type="submission" date="2020-03" db="EMBL/GenBank/DDBJ databases">
        <authorList>
            <person name="Ichikawa N."/>
            <person name="Kimura A."/>
            <person name="Kitahashi Y."/>
            <person name="Uohara A."/>
        </authorList>
    </citation>
    <scope>NUCLEOTIDE SEQUENCE [LARGE SCALE GENOMIC DNA]</scope>
    <source>
        <strain evidence="2 3">NBRC 107702</strain>
    </source>
</reference>
<evidence type="ECO:0000313" key="2">
    <source>
        <dbReference type="EMBL" id="BCB74852.1"/>
    </source>
</evidence>
<accession>A0A6F8XM09</accession>
<sequence>MTDLLTPVDPDNHASASHRHMTEHLTGPLQTGAVESRIAISTTGAVELTTVTREPLLVLAPARALDGVAWSVTADLPDGTDLVLDFAPGTEAGAYLPLYRPPTDPDTGTAAPFTIRLRLVAVHGAERVAVPAAQLAEHLAVRLVEGITGRVLYLLGAEKQRIRRQARELARIRTIDGAHGDALDRIGAELGVPRFFDTIRFRDPAPDERASVFGRFAFGERRFGPGRSGEITAEGRREPDEEYRHRLDIYRPWLYPTRRQVEAMLNGPGRPSDPNRGLLAAIGVTARALVTDTARPAAAAVHLVGVEALRNPIPPIRPIPDGPIRPVPPRPLADRTGRTGFFEYARQTTLIWPGDDAEADRVHAARYLPTAAAEQVETLRRRLRAGFGFPARGAVGPMLALALDRVGRCRRALGESAPWPLPRCQDPAGGSRYELGLGADLATPGKAELARMERRLRDGDLKLPAEPTDLEPDPAETAALLASATPRPPDEDPDGAWLLQACGLETVHRVRDDLLYVSHIPTFGLTISGPSTTTLGGSVALQARYHAAGEPGSHILLVRGLRDAAQEWAARGRDPWQVLEPPAAQAAWDAAVPTPEAAKRALEPVGLPMVTAPADVAERLRRVPPELMATLRLPTLVARQITTGSDAAIAALRDLLNVLSSQGLSSALLLVLAEDHVAVVVGGVALPLAGLNLAERAATHFRWYAVRIWPTNGATPGHPEITYLGARTEFTPARWGLYAIVALGQIRSQTGTEPYEFTVDLPDGTILNLLQYEYLMNVLAHLHPMGTRVNTWSIRQRHVDLDGDGTAEPVPSNISRTYRQFRRPRFRGATATAPGDTS</sequence>
<dbReference type="AlphaFoldDB" id="A0A6F8XM09"/>
<protein>
    <submittedName>
        <fullName evidence="2">Uncharacterized protein</fullName>
    </submittedName>
</protein>
<dbReference type="Proteomes" id="UP000502508">
    <property type="component" value="Chromosome"/>
</dbReference>
<evidence type="ECO:0000313" key="3">
    <source>
        <dbReference type="Proteomes" id="UP000502508"/>
    </source>
</evidence>